<evidence type="ECO:0000256" key="2">
    <source>
        <dbReference type="ARBA" id="ARBA00022617"/>
    </source>
</evidence>
<evidence type="ECO:0000313" key="7">
    <source>
        <dbReference type="EMBL" id="TPG13757.1"/>
    </source>
</evidence>
<dbReference type="Gene3D" id="1.10.490.10">
    <property type="entry name" value="Globins"/>
    <property type="match status" value="1"/>
</dbReference>
<accession>A0A502CKK2</accession>
<evidence type="ECO:0000256" key="3">
    <source>
        <dbReference type="ARBA" id="ARBA00022723"/>
    </source>
</evidence>
<evidence type="ECO:0000256" key="5">
    <source>
        <dbReference type="PIRSR" id="PIRSR601486-1"/>
    </source>
</evidence>
<organism evidence="7 8">
    <name type="scientific">Sphingomonas oligophenolica</name>
    <dbReference type="NCBI Taxonomy" id="301154"/>
    <lineage>
        <taxon>Bacteria</taxon>
        <taxon>Pseudomonadati</taxon>
        <taxon>Pseudomonadota</taxon>
        <taxon>Alphaproteobacteria</taxon>
        <taxon>Sphingomonadales</taxon>
        <taxon>Sphingomonadaceae</taxon>
        <taxon>Sphingomonas</taxon>
    </lineage>
</organism>
<proteinExistence type="predicted"/>
<sequence>MYAMLTLALLLVLGPQAAVVPTEQPVASYVHDSANAGATPFRGTAMWRAFHEAAGIARIVDDTVDRSLIDPRISDIFKGHDMVRLRRTLKEQFCYILHGPCDYSGRTMAAAHKDMGVQQADFAALVENLQAAMRKEHIRFDAQNRFLAKLAPMHRTVVKQ</sequence>
<dbReference type="AlphaFoldDB" id="A0A502CKK2"/>
<feature type="signal peptide" evidence="6">
    <location>
        <begin position="1"/>
        <end position="17"/>
    </location>
</feature>
<feature type="binding site" description="distal binding residue" evidence="5">
    <location>
        <position position="112"/>
    </location>
    <ligand>
        <name>heme</name>
        <dbReference type="ChEBI" id="CHEBI:30413"/>
    </ligand>
    <ligandPart>
        <name>Fe</name>
        <dbReference type="ChEBI" id="CHEBI:18248"/>
    </ligandPart>
</feature>
<evidence type="ECO:0000256" key="1">
    <source>
        <dbReference type="ARBA" id="ARBA00022448"/>
    </source>
</evidence>
<dbReference type="InterPro" id="IPR009050">
    <property type="entry name" value="Globin-like_sf"/>
</dbReference>
<dbReference type="GO" id="GO:0046872">
    <property type="term" value="F:metal ion binding"/>
    <property type="evidence" value="ECO:0007669"/>
    <property type="project" value="UniProtKB-KW"/>
</dbReference>
<protein>
    <submittedName>
        <fullName evidence="7">Group 1 truncated hemoglobin</fullName>
    </submittedName>
</protein>
<reference evidence="7 8" key="1">
    <citation type="journal article" date="2019" name="Environ. Microbiol.">
        <title>Species interactions and distinct microbial communities in high Arctic permafrost affected cryosols are associated with the CH4 and CO2 gas fluxes.</title>
        <authorList>
            <person name="Altshuler I."/>
            <person name="Hamel J."/>
            <person name="Turney S."/>
            <person name="Magnuson E."/>
            <person name="Levesque R."/>
            <person name="Greer C."/>
            <person name="Whyte L.G."/>
        </authorList>
    </citation>
    <scope>NUCLEOTIDE SEQUENCE [LARGE SCALE GENOMIC DNA]</scope>
    <source>
        <strain evidence="7 8">S5.1</strain>
    </source>
</reference>
<keyword evidence="4 5" id="KW-0408">Iron</keyword>
<keyword evidence="2 5" id="KW-0349">Heme</keyword>
<dbReference type="OrthoDB" id="9795814at2"/>
<dbReference type="InterPro" id="IPR001486">
    <property type="entry name" value="Hemoglobin_trunc"/>
</dbReference>
<keyword evidence="1" id="KW-0813">Transport</keyword>
<dbReference type="SUPFAM" id="SSF46458">
    <property type="entry name" value="Globin-like"/>
    <property type="match status" value="1"/>
</dbReference>
<name>A0A502CKK2_9SPHN</name>
<comment type="caution">
    <text evidence="7">The sequence shown here is derived from an EMBL/GenBank/DDBJ whole genome shotgun (WGS) entry which is preliminary data.</text>
</comment>
<evidence type="ECO:0000313" key="8">
    <source>
        <dbReference type="Proteomes" id="UP000318413"/>
    </source>
</evidence>
<dbReference type="Proteomes" id="UP000318413">
    <property type="component" value="Unassembled WGS sequence"/>
</dbReference>
<evidence type="ECO:0000256" key="4">
    <source>
        <dbReference type="ARBA" id="ARBA00023004"/>
    </source>
</evidence>
<gene>
    <name evidence="7" type="ORF">EAH84_05580</name>
</gene>
<dbReference type="Pfam" id="PF01152">
    <property type="entry name" value="Bac_globin"/>
    <property type="match status" value="1"/>
</dbReference>
<dbReference type="CDD" id="cd00454">
    <property type="entry name" value="TrHb1_N"/>
    <property type="match status" value="1"/>
</dbReference>
<dbReference type="InterPro" id="IPR012292">
    <property type="entry name" value="Globin/Proto"/>
</dbReference>
<evidence type="ECO:0000256" key="6">
    <source>
        <dbReference type="SAM" id="SignalP"/>
    </source>
</evidence>
<keyword evidence="3 5" id="KW-0479">Metal-binding</keyword>
<keyword evidence="6" id="KW-0732">Signal</keyword>
<feature type="chain" id="PRO_5021289631" evidence="6">
    <location>
        <begin position="18"/>
        <end position="160"/>
    </location>
</feature>
<dbReference type="EMBL" id="RCZK01000003">
    <property type="protein sequence ID" value="TPG13757.1"/>
    <property type="molecule type" value="Genomic_DNA"/>
</dbReference>
<keyword evidence="8" id="KW-1185">Reference proteome</keyword>
<dbReference type="GO" id="GO:0019825">
    <property type="term" value="F:oxygen binding"/>
    <property type="evidence" value="ECO:0007669"/>
    <property type="project" value="InterPro"/>
</dbReference>
<dbReference type="GO" id="GO:0020037">
    <property type="term" value="F:heme binding"/>
    <property type="evidence" value="ECO:0007669"/>
    <property type="project" value="InterPro"/>
</dbReference>